<organism evidence="1 2">
    <name type="scientific">Paenibacillus beijingensis</name>
    <dbReference type="NCBI Taxonomy" id="1126833"/>
    <lineage>
        <taxon>Bacteria</taxon>
        <taxon>Bacillati</taxon>
        <taxon>Bacillota</taxon>
        <taxon>Bacilli</taxon>
        <taxon>Bacillales</taxon>
        <taxon>Paenibacillaceae</taxon>
        <taxon>Paenibacillus</taxon>
    </lineage>
</organism>
<dbReference type="Proteomes" id="UP000032633">
    <property type="component" value="Chromosome"/>
</dbReference>
<evidence type="ECO:0000313" key="1">
    <source>
        <dbReference type="EMBL" id="AJY75824.1"/>
    </source>
</evidence>
<dbReference type="KEGG" id="pbj:VN24_16265"/>
<reference evidence="2" key="2">
    <citation type="submission" date="2015-03" db="EMBL/GenBank/DDBJ databases">
        <title>Genome sequence of Paenibacillus beijingensis strain DSM 24997T.</title>
        <authorList>
            <person name="Kwak Y."/>
            <person name="Shin J.-H."/>
        </authorList>
    </citation>
    <scope>NUCLEOTIDE SEQUENCE [LARGE SCALE GENOMIC DNA]</scope>
    <source>
        <strain evidence="2">DSM 24997</strain>
    </source>
</reference>
<dbReference type="AlphaFoldDB" id="A0A0D5NKF0"/>
<dbReference type="STRING" id="1126833.VN24_16265"/>
<name>A0A0D5NKF0_9BACL</name>
<proteinExistence type="predicted"/>
<sequence>MELLTVSLMSGSSDELLRLAGSLQEALGNLHRRLGGVPIAEWSIRPEGSEISCKALLPQFKLGEHGEAIYGESADVLTDYIMDVYEPVLIRSIIRKQLSCQNSEELAAVEACCRQILSGTHWDLYIDAESGEGHSPFEDIKRRKHKIAEELKQYMEENQYLNLHGIVTFRLHAYWNELREAAEFAMEEYIMDKQYRDFVALLKYFVSAQEAKIGRVHLLHREGYEFQLMDEYFNPLETRPGERIVAEIADVEMNMEDMIVSTLLSVAPGQVVIHTRHPELQVIRTIETIFENRISVCMGCASCKQSLERG</sequence>
<dbReference type="Pfam" id="PF08812">
    <property type="entry name" value="YtxC"/>
    <property type="match status" value="1"/>
</dbReference>
<gene>
    <name evidence="1" type="ORF">VN24_16265</name>
</gene>
<dbReference type="RefSeq" id="WP_045671252.1">
    <property type="nucleotide sequence ID" value="NZ_CP011058.1"/>
</dbReference>
<dbReference type="EMBL" id="CP011058">
    <property type="protein sequence ID" value="AJY75824.1"/>
    <property type="molecule type" value="Genomic_DNA"/>
</dbReference>
<dbReference type="PATRIC" id="fig|1126833.4.peg.3561"/>
<dbReference type="InterPro" id="IPR014199">
    <property type="entry name" value="Spore_YtxC"/>
</dbReference>
<evidence type="ECO:0000313" key="2">
    <source>
        <dbReference type="Proteomes" id="UP000032633"/>
    </source>
</evidence>
<dbReference type="HOGENOM" id="CLU_066420_0_0_9"/>
<dbReference type="OrthoDB" id="2986513at2"/>
<evidence type="ECO:0008006" key="3">
    <source>
        <dbReference type="Google" id="ProtNLM"/>
    </source>
</evidence>
<accession>A0A0D5NKF0</accession>
<protein>
    <recommendedName>
        <fullName evidence="3">Sporulation protein</fullName>
    </recommendedName>
</protein>
<keyword evidence="2" id="KW-1185">Reference proteome</keyword>
<reference evidence="1 2" key="1">
    <citation type="journal article" date="2015" name="J. Biotechnol.">
        <title>Complete genome sequence of Paenibacillus beijingensis 7188(T) (=DSM 24997(T)), a novel rhizobacterium from jujube garden soil.</title>
        <authorList>
            <person name="Kwak Y."/>
            <person name="Shin J.H."/>
        </authorList>
    </citation>
    <scope>NUCLEOTIDE SEQUENCE [LARGE SCALE GENOMIC DNA]</scope>
    <source>
        <strain evidence="1 2">DSM 24997</strain>
    </source>
</reference>